<dbReference type="OrthoDB" id="9811532at2"/>
<keyword evidence="3" id="KW-1185">Reference proteome</keyword>
<protein>
    <submittedName>
        <fullName evidence="2">Uncharacterized protein</fullName>
    </submittedName>
</protein>
<dbReference type="AlphaFoldDB" id="A0A0R1XZ47"/>
<gene>
    <name evidence="2" type="ORF">FC83_GL001851</name>
</gene>
<dbReference type="Gene3D" id="3.10.290.10">
    <property type="entry name" value="RNA-binding S4 domain"/>
    <property type="match status" value="1"/>
</dbReference>
<dbReference type="CDD" id="cd00165">
    <property type="entry name" value="S4"/>
    <property type="match status" value="1"/>
</dbReference>
<comment type="caution">
    <text evidence="2">The sequence shown here is derived from an EMBL/GenBank/DDBJ whole genome shotgun (WGS) entry which is preliminary data.</text>
</comment>
<dbReference type="GO" id="GO:0003723">
    <property type="term" value="F:RNA binding"/>
    <property type="evidence" value="ECO:0007669"/>
    <property type="project" value="UniProtKB-KW"/>
</dbReference>
<dbReference type="Proteomes" id="UP000051236">
    <property type="component" value="Unassembled WGS sequence"/>
</dbReference>
<evidence type="ECO:0000256" key="1">
    <source>
        <dbReference type="PROSITE-ProRule" id="PRU00182"/>
    </source>
</evidence>
<dbReference type="PROSITE" id="PS50889">
    <property type="entry name" value="S4"/>
    <property type="match status" value="1"/>
</dbReference>
<dbReference type="STRING" id="1423734.FC83_GL001851"/>
<dbReference type="Pfam" id="PF13275">
    <property type="entry name" value="S4_2"/>
    <property type="match status" value="1"/>
</dbReference>
<accession>A0A0R1XZ47</accession>
<sequence length="75" mass="8636">MRVSQKVIEITKPYITLAQALKEEGLISTGGQAKWFLQENEVLVNQEVDNRRGRKLYPGDVFQVLDQTFEIQKQA</sequence>
<name>A0A0R1XZ47_9LACO</name>
<dbReference type="InterPro" id="IPR036986">
    <property type="entry name" value="S4_RNA-bd_sf"/>
</dbReference>
<evidence type="ECO:0000313" key="3">
    <source>
        <dbReference type="Proteomes" id="UP000051236"/>
    </source>
</evidence>
<dbReference type="EMBL" id="AZGA01000018">
    <property type="protein sequence ID" value="KRM35005.1"/>
    <property type="molecule type" value="Genomic_DNA"/>
</dbReference>
<organism evidence="2 3">
    <name type="scientific">Agrilactobacillus composti DSM 18527 = JCM 14202</name>
    <dbReference type="NCBI Taxonomy" id="1423734"/>
    <lineage>
        <taxon>Bacteria</taxon>
        <taxon>Bacillati</taxon>
        <taxon>Bacillota</taxon>
        <taxon>Bacilli</taxon>
        <taxon>Lactobacillales</taxon>
        <taxon>Lactobacillaceae</taxon>
        <taxon>Agrilactobacillus</taxon>
    </lineage>
</organism>
<dbReference type="InterPro" id="IPR014330">
    <property type="entry name" value="RNA-bd_S4-rel_YaaA"/>
</dbReference>
<reference evidence="2 3" key="1">
    <citation type="journal article" date="2015" name="Genome Announc.">
        <title>Expanding the biotechnology potential of lactobacilli through comparative genomics of 213 strains and associated genera.</title>
        <authorList>
            <person name="Sun Z."/>
            <person name="Harris H.M."/>
            <person name="McCann A."/>
            <person name="Guo C."/>
            <person name="Argimon S."/>
            <person name="Zhang W."/>
            <person name="Yang X."/>
            <person name="Jeffery I.B."/>
            <person name="Cooney J.C."/>
            <person name="Kagawa T.F."/>
            <person name="Liu W."/>
            <person name="Song Y."/>
            <person name="Salvetti E."/>
            <person name="Wrobel A."/>
            <person name="Rasinkangas P."/>
            <person name="Parkhill J."/>
            <person name="Rea M.C."/>
            <person name="O'Sullivan O."/>
            <person name="Ritari J."/>
            <person name="Douillard F.P."/>
            <person name="Paul Ross R."/>
            <person name="Yang R."/>
            <person name="Briner A.E."/>
            <person name="Felis G.E."/>
            <person name="de Vos W.M."/>
            <person name="Barrangou R."/>
            <person name="Klaenhammer T.R."/>
            <person name="Caufield P.W."/>
            <person name="Cui Y."/>
            <person name="Zhang H."/>
            <person name="O'Toole P.W."/>
        </authorList>
    </citation>
    <scope>NUCLEOTIDE SEQUENCE [LARGE SCALE GENOMIC DNA]</scope>
    <source>
        <strain evidence="2 3">DSM 18527</strain>
    </source>
</reference>
<dbReference type="SUPFAM" id="SSF55174">
    <property type="entry name" value="Alpha-L RNA-binding motif"/>
    <property type="match status" value="1"/>
</dbReference>
<dbReference type="PATRIC" id="fig|1423734.3.peg.1873"/>
<proteinExistence type="predicted"/>
<keyword evidence="1" id="KW-0694">RNA-binding</keyword>
<dbReference type="NCBIfam" id="TIGR02988">
    <property type="entry name" value="YaaA_near_RecF"/>
    <property type="match status" value="1"/>
</dbReference>
<dbReference type="eggNOG" id="COG2501">
    <property type="taxonomic scope" value="Bacteria"/>
</dbReference>
<evidence type="ECO:0000313" key="2">
    <source>
        <dbReference type="EMBL" id="KRM35005.1"/>
    </source>
</evidence>